<dbReference type="GO" id="GO:0030288">
    <property type="term" value="C:outer membrane-bounded periplasmic space"/>
    <property type="evidence" value="ECO:0007669"/>
    <property type="project" value="TreeGrafter"/>
</dbReference>
<sequence>MKHAQGETEVPCNPKNVAVMDLAAADDMVSLGAGDSIGILPKAPGLPAVLKPYEGKAKAGSMVKPDLEAIAGAKPDLIILSSRTAKVYNDLKDVAPTIDLSDAKGVSTMQANDDKIRTIAQIFGQKEQGERAISELHARAGEIAAKAQGGKSLFIMTNGGKMSAFGPNSRFAIVFQDLGFAPAADVKQEGRHGEPISFEFVSQANPRYLFVLDRDSAVGHGENAAQALLDNDLIKNTEAGKNNGIDYLNGTDWYLVGGGIATMNGMLDQVASVLK</sequence>
<evidence type="ECO:0000259" key="5">
    <source>
        <dbReference type="PROSITE" id="PS50983"/>
    </source>
</evidence>
<dbReference type="InterPro" id="IPR033870">
    <property type="entry name" value="FatB"/>
</dbReference>
<dbReference type="PANTHER" id="PTHR30532">
    <property type="entry name" value="IRON III DICITRATE-BINDING PERIPLASMIC PROTEIN"/>
    <property type="match status" value="1"/>
</dbReference>
<evidence type="ECO:0000313" key="6">
    <source>
        <dbReference type="EMBL" id="AOZ73546.1"/>
    </source>
</evidence>
<reference evidence="6 7" key="1">
    <citation type="submission" date="2016-10" db="EMBL/GenBank/DDBJ databases">
        <title>Actinomyces aegypiusis sp. nov., isolated from the Aegypius monachus in Qinghai Tibet Plateau China.</title>
        <authorList>
            <person name="Wang Y."/>
        </authorList>
    </citation>
    <scope>NUCLEOTIDE SEQUENCE [LARGE SCALE GENOMIC DNA]</scope>
    <source>
        <strain evidence="6 7">VUL4_3</strain>
    </source>
</reference>
<comment type="subcellular location">
    <subcellularLocation>
        <location evidence="1">Cell envelope</location>
    </subcellularLocation>
</comment>
<name>A0A1D9MML1_9ACTO</name>
<evidence type="ECO:0000256" key="3">
    <source>
        <dbReference type="ARBA" id="ARBA00022448"/>
    </source>
</evidence>
<comment type="similarity">
    <text evidence="2">Belongs to the bacterial solute-binding protein 8 family.</text>
</comment>
<dbReference type="Gene3D" id="3.40.50.1980">
    <property type="entry name" value="Nitrogenase molybdenum iron protein domain"/>
    <property type="match status" value="2"/>
</dbReference>
<accession>A0A1D9MML1</accession>
<dbReference type="InterPro" id="IPR051313">
    <property type="entry name" value="Bact_iron-sidero_bind"/>
</dbReference>
<feature type="domain" description="Fe/B12 periplasmic-binding" evidence="5">
    <location>
        <begin position="16"/>
        <end position="275"/>
    </location>
</feature>
<dbReference type="STRING" id="1912795.BK816_07905"/>
<dbReference type="AlphaFoldDB" id="A0A1D9MML1"/>
<keyword evidence="3" id="KW-0813">Transport</keyword>
<dbReference type="CDD" id="cd01140">
    <property type="entry name" value="FatB"/>
    <property type="match status" value="1"/>
</dbReference>
<dbReference type="PANTHER" id="PTHR30532:SF28">
    <property type="entry name" value="PETROBACTIN-BINDING PROTEIN YCLQ"/>
    <property type="match status" value="1"/>
</dbReference>
<dbReference type="GO" id="GO:1901678">
    <property type="term" value="P:iron coordination entity transport"/>
    <property type="evidence" value="ECO:0007669"/>
    <property type="project" value="UniProtKB-ARBA"/>
</dbReference>
<dbReference type="Pfam" id="PF01497">
    <property type="entry name" value="Peripla_BP_2"/>
    <property type="match status" value="1"/>
</dbReference>
<dbReference type="InterPro" id="IPR002491">
    <property type="entry name" value="ABC_transptr_periplasmic_BD"/>
</dbReference>
<evidence type="ECO:0000256" key="2">
    <source>
        <dbReference type="ARBA" id="ARBA00008814"/>
    </source>
</evidence>
<evidence type="ECO:0000256" key="1">
    <source>
        <dbReference type="ARBA" id="ARBA00004196"/>
    </source>
</evidence>
<gene>
    <name evidence="6" type="ORF">BK816_07905</name>
</gene>
<keyword evidence="4" id="KW-0732">Signal</keyword>
<dbReference type="SUPFAM" id="SSF53807">
    <property type="entry name" value="Helical backbone' metal receptor"/>
    <property type="match status" value="1"/>
</dbReference>
<dbReference type="KEGG" id="avu:BK816_07905"/>
<evidence type="ECO:0000313" key="7">
    <source>
        <dbReference type="Proteomes" id="UP000176288"/>
    </source>
</evidence>
<organism evidence="6 7">
    <name type="scientific">Boudabousia tangfeifanii</name>
    <dbReference type="NCBI Taxonomy" id="1912795"/>
    <lineage>
        <taxon>Bacteria</taxon>
        <taxon>Bacillati</taxon>
        <taxon>Actinomycetota</taxon>
        <taxon>Actinomycetes</taxon>
        <taxon>Actinomycetales</taxon>
        <taxon>Actinomycetaceae</taxon>
        <taxon>Boudabousia</taxon>
    </lineage>
</organism>
<evidence type="ECO:0000256" key="4">
    <source>
        <dbReference type="ARBA" id="ARBA00022729"/>
    </source>
</evidence>
<dbReference type="Proteomes" id="UP000176288">
    <property type="component" value="Chromosome"/>
</dbReference>
<protein>
    <recommendedName>
        <fullName evidence="5">Fe/B12 periplasmic-binding domain-containing protein</fullName>
    </recommendedName>
</protein>
<proteinExistence type="inferred from homology"/>
<dbReference type="EMBL" id="CP017812">
    <property type="protein sequence ID" value="AOZ73546.1"/>
    <property type="molecule type" value="Genomic_DNA"/>
</dbReference>
<dbReference type="PROSITE" id="PS50983">
    <property type="entry name" value="FE_B12_PBP"/>
    <property type="match status" value="1"/>
</dbReference>
<keyword evidence="7" id="KW-1185">Reference proteome</keyword>